<dbReference type="Proteomes" id="UP001470230">
    <property type="component" value="Unassembled WGS sequence"/>
</dbReference>
<organism evidence="1 2">
    <name type="scientific">Tritrichomonas musculus</name>
    <dbReference type="NCBI Taxonomy" id="1915356"/>
    <lineage>
        <taxon>Eukaryota</taxon>
        <taxon>Metamonada</taxon>
        <taxon>Parabasalia</taxon>
        <taxon>Tritrichomonadida</taxon>
        <taxon>Tritrichomonadidae</taxon>
        <taxon>Tritrichomonas</taxon>
    </lineage>
</organism>
<dbReference type="EMBL" id="JAPFFF010000013">
    <property type="protein sequence ID" value="KAK8871979.1"/>
    <property type="molecule type" value="Genomic_DNA"/>
</dbReference>
<sequence>MDACNNLVVADSIAYNYVQLCEGDCWTVNMSANNDVQEWVLSGSVCFHMRDATASHSAVCAFAMLSNCFGYSNNASTVQPYHQNNRAGSVYHYSIMWLDDIMLVYL</sequence>
<name>A0ABR2J311_9EUKA</name>
<protein>
    <submittedName>
        <fullName evidence="1">Uncharacterized protein</fullName>
    </submittedName>
</protein>
<evidence type="ECO:0000313" key="1">
    <source>
        <dbReference type="EMBL" id="KAK8871979.1"/>
    </source>
</evidence>
<reference evidence="1 2" key="1">
    <citation type="submission" date="2024-04" db="EMBL/GenBank/DDBJ databases">
        <title>Tritrichomonas musculus Genome.</title>
        <authorList>
            <person name="Alves-Ferreira E."/>
            <person name="Grigg M."/>
            <person name="Lorenzi H."/>
            <person name="Galac M."/>
        </authorList>
    </citation>
    <scope>NUCLEOTIDE SEQUENCE [LARGE SCALE GENOMIC DNA]</scope>
    <source>
        <strain evidence="1 2">EAF2021</strain>
    </source>
</reference>
<keyword evidence="2" id="KW-1185">Reference proteome</keyword>
<proteinExistence type="predicted"/>
<gene>
    <name evidence="1" type="ORF">M9Y10_007731</name>
</gene>
<evidence type="ECO:0000313" key="2">
    <source>
        <dbReference type="Proteomes" id="UP001470230"/>
    </source>
</evidence>
<accession>A0ABR2J311</accession>
<comment type="caution">
    <text evidence="1">The sequence shown here is derived from an EMBL/GenBank/DDBJ whole genome shotgun (WGS) entry which is preliminary data.</text>
</comment>